<feature type="compositionally biased region" description="Low complexity" evidence="3">
    <location>
        <begin position="46"/>
        <end position="55"/>
    </location>
</feature>
<evidence type="ECO:0000313" key="5">
    <source>
        <dbReference type="Proteomes" id="UP000504607"/>
    </source>
</evidence>
<dbReference type="FunFam" id="1.25.40.10:FF:000733">
    <property type="entry name" value="Pentatricopeptide repeat-containing protein, chloroplastic"/>
    <property type="match status" value="1"/>
</dbReference>
<dbReference type="InterPro" id="IPR011990">
    <property type="entry name" value="TPR-like_helical_dom_sf"/>
</dbReference>
<dbReference type="Pfam" id="PF13041">
    <property type="entry name" value="PPR_2"/>
    <property type="match status" value="3"/>
</dbReference>
<dbReference type="KEGG" id="egu:105044242"/>
<dbReference type="SUPFAM" id="SSF48452">
    <property type="entry name" value="TPR-like"/>
    <property type="match status" value="1"/>
</dbReference>
<dbReference type="Pfam" id="PF01535">
    <property type="entry name" value="PPR"/>
    <property type="match status" value="4"/>
</dbReference>
<feature type="repeat" description="PPR" evidence="2">
    <location>
        <begin position="163"/>
        <end position="197"/>
    </location>
</feature>
<feature type="repeat" description="PPR" evidence="2">
    <location>
        <begin position="473"/>
        <end position="507"/>
    </location>
</feature>
<feature type="domain" description="DYW" evidence="4">
    <location>
        <begin position="797"/>
        <end position="889"/>
    </location>
</feature>
<evidence type="ECO:0000259" key="4">
    <source>
        <dbReference type="Pfam" id="PF14432"/>
    </source>
</evidence>
<dbReference type="AlphaFoldDB" id="A0A6I9R4B5"/>
<proteinExistence type="predicted"/>
<dbReference type="Gene3D" id="1.25.40.10">
    <property type="entry name" value="Tetratricopeptide repeat domain"/>
    <property type="match status" value="6"/>
</dbReference>
<keyword evidence="5" id="KW-1185">Reference proteome</keyword>
<dbReference type="FunCoup" id="A0A6I9R4B5">
    <property type="interactions" value="374"/>
</dbReference>
<dbReference type="RefSeq" id="XP_010920366.1">
    <property type="nucleotide sequence ID" value="XM_010922064.2"/>
</dbReference>
<dbReference type="InParanoid" id="A0A6I9R4B5"/>
<dbReference type="GO" id="GO:0009451">
    <property type="term" value="P:RNA modification"/>
    <property type="evidence" value="ECO:0007669"/>
    <property type="project" value="InterPro"/>
</dbReference>
<keyword evidence="1" id="KW-0677">Repeat</keyword>
<feature type="repeat" description="PPR" evidence="2">
    <location>
        <begin position="269"/>
        <end position="303"/>
    </location>
</feature>
<dbReference type="PANTHER" id="PTHR24015:SF1892">
    <property type="entry name" value="OS04G0118700 PROTEIN"/>
    <property type="match status" value="1"/>
</dbReference>
<name>A0A6I9R4B5_ELAGV</name>
<dbReference type="PROSITE" id="PS51375">
    <property type="entry name" value="PPR"/>
    <property type="match status" value="4"/>
</dbReference>
<dbReference type="InterPro" id="IPR046960">
    <property type="entry name" value="PPR_At4g14850-like_plant"/>
</dbReference>
<evidence type="ECO:0000256" key="1">
    <source>
        <dbReference type="ARBA" id="ARBA00022737"/>
    </source>
</evidence>
<protein>
    <submittedName>
        <fullName evidence="6">Pentatricopeptide repeat-containing protein At3g57430, chloroplastic</fullName>
    </submittedName>
</protein>
<feature type="compositionally biased region" description="Pro residues" evidence="3">
    <location>
        <begin position="7"/>
        <end position="45"/>
    </location>
</feature>
<sequence>MAFTQTPCPPPSPSLLPPQPLPHPPPSLRTQPPSFPKSPTPPPPSLLTNTSTATSQADRTTAASWVETLRSHARSNAFHSALSCYVDMTSAGVPPDHFAFPAALKAATGLHDLHAGRQIHAAVVKSGYQSSPVTVANTLITMYARCGDISSAFKVFDRITERDQVSWNSMIAALCLFEEWEVALKAFRLMLEDRIEPSSFTLVSIALACSNLTRLDGLCLGKQLHGFGLRNGFYSNAKRFAYNALIAMYAKLGRVGDAVTLFELFDDRDVVTWNTMISAFVQNDRFPEAMAVFHRMMVSGIKPDGVTLSSVLPACSLMDMLDSGREIHAYATRNDDLFENTFVASALVDMYCNFGQVAKGRLVFDGIAERRLGLWNAMISGYAQNLLDDEALKLFVEMEVVAGLYPNETTMASILPACVRSEAFPRKEGIHGYVVKRGMECDKFVQNALMDMYSRVGKMEVSRKIFDSMEVRDVVSWNTMITGYIICGRYAEAFDLVIRMQSMGNSVDECIKPNNITLMTVLPACGSLAALAKGKEIHGYAIRRALDSDIAVGSALVDMYAKSGCLSWSRAVFDRMLRRNVVTWNVLIMAYGMHGLGRDTMRLFEQMVAKGEARPNEVTFIAALAACSHSGMVSRGLELFHRMKEDHDVEPTPDHYACVVDMLGRSGQLEEAYHLITTMEPGPHQAGAWSSLLGACRIKQNVKLGEIAAKHLFELEPDVASHYVLLSNIYAAAGLWEKAMEVRKNMKLMGVRKDPGCSWIEVGDDVHGFMAGDSAHPQSPQLYSFLETLWDRMRKEGYKPDTSCVLHDVEEDEKEVLLRGHSEKLAIAFGVLNTPPGSTIRVAKNLRVCNDCHEAAKFISRIVGRQIILRDVRRFHHFKDGICSCGDYW</sequence>
<reference evidence="6" key="1">
    <citation type="submission" date="2025-08" db="UniProtKB">
        <authorList>
            <consortium name="RefSeq"/>
        </authorList>
    </citation>
    <scope>IDENTIFICATION</scope>
</reference>
<dbReference type="PANTHER" id="PTHR24015">
    <property type="entry name" value="OS07G0578800 PROTEIN-RELATED"/>
    <property type="match status" value="1"/>
</dbReference>
<dbReference type="InterPro" id="IPR046848">
    <property type="entry name" value="E_motif"/>
</dbReference>
<feature type="repeat" description="PPR" evidence="2">
    <location>
        <begin position="580"/>
        <end position="614"/>
    </location>
</feature>
<dbReference type="InterPro" id="IPR002885">
    <property type="entry name" value="PPR_rpt"/>
</dbReference>
<gene>
    <name evidence="6" type="primary">LOC105044242</name>
</gene>
<organism evidence="5 6">
    <name type="scientific">Elaeis guineensis var. tenera</name>
    <name type="common">Oil palm</name>
    <dbReference type="NCBI Taxonomy" id="51953"/>
    <lineage>
        <taxon>Eukaryota</taxon>
        <taxon>Viridiplantae</taxon>
        <taxon>Streptophyta</taxon>
        <taxon>Embryophyta</taxon>
        <taxon>Tracheophyta</taxon>
        <taxon>Spermatophyta</taxon>
        <taxon>Magnoliopsida</taxon>
        <taxon>Liliopsida</taxon>
        <taxon>Arecaceae</taxon>
        <taxon>Arecoideae</taxon>
        <taxon>Cocoseae</taxon>
        <taxon>Elaeidinae</taxon>
        <taxon>Elaeis</taxon>
    </lineage>
</organism>
<dbReference type="Proteomes" id="UP000504607">
    <property type="component" value="Chromosome 4"/>
</dbReference>
<dbReference type="GO" id="GO:0003723">
    <property type="term" value="F:RNA binding"/>
    <property type="evidence" value="ECO:0007669"/>
    <property type="project" value="InterPro"/>
</dbReference>
<evidence type="ECO:0000256" key="2">
    <source>
        <dbReference type="PROSITE-ProRule" id="PRU00708"/>
    </source>
</evidence>
<dbReference type="Pfam" id="PF14432">
    <property type="entry name" value="DYW_deaminase"/>
    <property type="match status" value="1"/>
</dbReference>
<feature type="region of interest" description="Disordered" evidence="3">
    <location>
        <begin position="1"/>
        <end position="59"/>
    </location>
</feature>
<dbReference type="InterPro" id="IPR032867">
    <property type="entry name" value="DYW_dom"/>
</dbReference>
<dbReference type="GeneID" id="105044242"/>
<dbReference type="FunFam" id="1.25.40.10:FF:000361">
    <property type="entry name" value="Pentatricopeptide repeat-containing protein chloroplastic"/>
    <property type="match status" value="2"/>
</dbReference>
<dbReference type="Pfam" id="PF20431">
    <property type="entry name" value="E_motif"/>
    <property type="match status" value="1"/>
</dbReference>
<accession>A0A6I9R4B5</accession>
<dbReference type="FunFam" id="1.25.40.10:FF:002471">
    <property type="entry name" value="Pentatricopeptide repeat-containing protein chloroplastic"/>
    <property type="match status" value="1"/>
</dbReference>
<evidence type="ECO:0000313" key="6">
    <source>
        <dbReference type="RefSeq" id="XP_010920366.1"/>
    </source>
</evidence>
<evidence type="ECO:0000256" key="3">
    <source>
        <dbReference type="SAM" id="MobiDB-lite"/>
    </source>
</evidence>
<dbReference type="NCBIfam" id="TIGR00756">
    <property type="entry name" value="PPR"/>
    <property type="match status" value="7"/>
</dbReference>
<dbReference type="GO" id="GO:0008270">
    <property type="term" value="F:zinc ion binding"/>
    <property type="evidence" value="ECO:0007669"/>
    <property type="project" value="InterPro"/>
</dbReference>
<dbReference type="OrthoDB" id="749902at2759"/>